<keyword evidence="2" id="KW-0548">Nucleotidyltransferase</keyword>
<feature type="domain" description="tRNAHis guanylyltransferase catalytic" evidence="1">
    <location>
        <begin position="7"/>
        <end position="133"/>
    </location>
</feature>
<keyword evidence="2" id="KW-0808">Transferase</keyword>
<dbReference type="Gene3D" id="3.30.70.3000">
    <property type="match status" value="1"/>
</dbReference>
<dbReference type="PANTHER" id="PTHR12729">
    <property type="entry name" value="TRNA(HIS) GUANYLYLTRANSFERASE-RELATED"/>
    <property type="match status" value="1"/>
</dbReference>
<dbReference type="GO" id="GO:0008193">
    <property type="term" value="F:tRNA guanylyltransferase activity"/>
    <property type="evidence" value="ECO:0007669"/>
    <property type="project" value="InterPro"/>
</dbReference>
<organism evidence="2 3">
    <name type="scientific">Rhodococcus phage Weasels2</name>
    <dbReference type="NCBI Taxonomy" id="1897437"/>
    <lineage>
        <taxon>Viruses</taxon>
        <taxon>Duplodnaviria</taxon>
        <taxon>Heunggongvirae</taxon>
        <taxon>Uroviricota</taxon>
        <taxon>Caudoviricetes</taxon>
        <taxon>Weaselvirus</taxon>
        <taxon>Weaselvirus weasel</taxon>
    </lineage>
</organism>
<dbReference type="Proteomes" id="UP000224902">
    <property type="component" value="Segment"/>
</dbReference>
<protein>
    <submittedName>
        <fullName evidence="2">tRNA-His guanylyltransferase</fullName>
    </submittedName>
</protein>
<sequence length="226" mass="26126">MKDSLGDRMKSYEAVYNHTLTPNSCVFIRVDGRAFHTFTKNLEKPFDSKFMASMEHSALQVAKEMQGFKLAYVQSDEATFMLTDFDTPQSQSWFANELNKLVSITASLMSVHFNDVFRSDKLAVFDARAFVVPVDDAPNVFVWRQKDWLRNSLQMYCQSVFTHKEMQGKKTSDLHDMLYAKGLSWSSLPSVVKNGTFINYDFSTRPFSYDYADIREYIDEAINAKR</sequence>
<name>A0A1I9SAF7_9CAUD</name>
<dbReference type="GO" id="GO:0006400">
    <property type="term" value="P:tRNA modification"/>
    <property type="evidence" value="ECO:0007669"/>
    <property type="project" value="InterPro"/>
</dbReference>
<gene>
    <name evidence="2" type="ORF">SEA_WEASELS2_185</name>
</gene>
<accession>A0A1I9SAF7</accession>
<dbReference type="Pfam" id="PF04446">
    <property type="entry name" value="Thg1"/>
    <property type="match status" value="1"/>
</dbReference>
<dbReference type="InterPro" id="IPR024956">
    <property type="entry name" value="tRNAHis_GuaTrfase_cat"/>
</dbReference>
<reference evidence="3" key="1">
    <citation type="submission" date="2016-08" db="EMBL/GenBank/DDBJ databases">
        <authorList>
            <person name="Seilhamer J.J."/>
        </authorList>
    </citation>
    <scope>NUCLEOTIDE SEQUENCE [LARGE SCALE GENOMIC DNA]</scope>
</reference>
<evidence type="ECO:0000259" key="1">
    <source>
        <dbReference type="Pfam" id="PF04446"/>
    </source>
</evidence>
<evidence type="ECO:0000313" key="3">
    <source>
        <dbReference type="Proteomes" id="UP000224902"/>
    </source>
</evidence>
<dbReference type="EMBL" id="KX774321">
    <property type="protein sequence ID" value="AOZ63763.1"/>
    <property type="molecule type" value="Genomic_DNA"/>
</dbReference>
<dbReference type="GO" id="GO:0000287">
    <property type="term" value="F:magnesium ion binding"/>
    <property type="evidence" value="ECO:0007669"/>
    <property type="project" value="InterPro"/>
</dbReference>
<keyword evidence="3" id="KW-1185">Reference proteome</keyword>
<evidence type="ECO:0000313" key="2">
    <source>
        <dbReference type="EMBL" id="AOZ63763.1"/>
    </source>
</evidence>
<dbReference type="PANTHER" id="PTHR12729:SF1">
    <property type="entry name" value="TRNAHIS GUANYLYLTRANSFERASE CATALYTIC DOMAIN-CONTAINING PROTEIN"/>
    <property type="match status" value="1"/>
</dbReference>
<dbReference type="OrthoDB" id="8398at10239"/>
<proteinExistence type="predicted"/>
<dbReference type="InterPro" id="IPR038469">
    <property type="entry name" value="tRNAHis_GuaTrfase_Thg1_sf"/>
</dbReference>
<dbReference type="InterPro" id="IPR007537">
    <property type="entry name" value="tRNAHis_GuaTrfase_Thg1"/>
</dbReference>